<comment type="caution">
    <text evidence="1">The sequence shown here is derived from an EMBL/GenBank/DDBJ whole genome shotgun (WGS) entry which is preliminary data.</text>
</comment>
<gene>
    <name evidence="1" type="ORF">SDC9_212148</name>
</gene>
<dbReference type="InterPro" id="IPR023296">
    <property type="entry name" value="Glyco_hydro_beta-prop_sf"/>
</dbReference>
<reference evidence="1" key="1">
    <citation type="submission" date="2019-08" db="EMBL/GenBank/DDBJ databases">
        <authorList>
            <person name="Kucharzyk K."/>
            <person name="Murdoch R.W."/>
            <person name="Higgins S."/>
            <person name="Loffler F."/>
        </authorList>
    </citation>
    <scope>NUCLEOTIDE SEQUENCE</scope>
</reference>
<dbReference type="SUPFAM" id="SSF75005">
    <property type="entry name" value="Arabinanase/levansucrase/invertase"/>
    <property type="match status" value="1"/>
</dbReference>
<dbReference type="EMBL" id="VSSQ01145157">
    <property type="protein sequence ID" value="MPN64376.1"/>
    <property type="molecule type" value="Genomic_DNA"/>
</dbReference>
<name>A0A645JLT5_9ZZZZ</name>
<evidence type="ECO:0008006" key="2">
    <source>
        <dbReference type="Google" id="ProtNLM"/>
    </source>
</evidence>
<dbReference type="AlphaFoldDB" id="A0A645JLT5"/>
<organism evidence="1">
    <name type="scientific">bioreactor metagenome</name>
    <dbReference type="NCBI Taxonomy" id="1076179"/>
    <lineage>
        <taxon>unclassified sequences</taxon>
        <taxon>metagenomes</taxon>
        <taxon>ecological metagenomes</taxon>
    </lineage>
</organism>
<dbReference type="Gene3D" id="2.115.10.20">
    <property type="entry name" value="Glycosyl hydrolase domain, family 43"/>
    <property type="match status" value="1"/>
</dbReference>
<accession>A0A645JLT5</accession>
<proteinExistence type="predicted"/>
<evidence type="ECO:0000313" key="1">
    <source>
        <dbReference type="EMBL" id="MPN64376.1"/>
    </source>
</evidence>
<sequence>MFYFGAFWKPGAFDRFACSYNLINWTYWEGEDLINSSENFDSRYAHKPFVIKHQGVVYHFYCAVDENDNRGIAVATSIDLGKSKLDFQNNK</sequence>
<protein>
    <recommendedName>
        <fullName evidence="2">Glycosyl hydrolase family 32 N-terminal domain-containing protein</fullName>
    </recommendedName>
</protein>